<dbReference type="Proteomes" id="UP000238642">
    <property type="component" value="Unassembled WGS sequence"/>
</dbReference>
<name>A0A2S9JV21_9SPHI</name>
<dbReference type="InterPro" id="IPR012373">
    <property type="entry name" value="Ferrdict_sens_TM"/>
</dbReference>
<keyword evidence="2" id="KW-0812">Transmembrane</keyword>
<dbReference type="Pfam" id="PF04773">
    <property type="entry name" value="FecR"/>
    <property type="match status" value="1"/>
</dbReference>
<evidence type="ECO:0000256" key="1">
    <source>
        <dbReference type="SAM" id="MobiDB-lite"/>
    </source>
</evidence>
<reference evidence="4 5" key="1">
    <citation type="submission" date="2018-02" db="EMBL/GenBank/DDBJ databases">
        <title>The draft genome of Sphingobacterium gobiense H7.</title>
        <authorList>
            <person name="Li L."/>
            <person name="Liu L."/>
            <person name="Zhang X."/>
            <person name="Wang T."/>
            <person name="Liang L."/>
        </authorList>
    </citation>
    <scope>NUCLEOTIDE SEQUENCE [LARGE SCALE GENOMIC DNA]</scope>
    <source>
        <strain evidence="4 5">ACCC 05757</strain>
    </source>
</reference>
<protein>
    <recommendedName>
        <fullName evidence="3">FecR protein domain-containing protein</fullName>
    </recommendedName>
</protein>
<evidence type="ECO:0000259" key="3">
    <source>
        <dbReference type="Pfam" id="PF04773"/>
    </source>
</evidence>
<keyword evidence="2" id="KW-1133">Transmembrane helix</keyword>
<feature type="compositionally biased region" description="Basic and acidic residues" evidence="1">
    <location>
        <begin position="1"/>
        <end position="13"/>
    </location>
</feature>
<dbReference type="EMBL" id="PVBS01000001">
    <property type="protein sequence ID" value="PRD57134.1"/>
    <property type="molecule type" value="Genomic_DNA"/>
</dbReference>
<dbReference type="RefSeq" id="WP_105724633.1">
    <property type="nucleotide sequence ID" value="NZ_PVBS01000001.1"/>
</dbReference>
<dbReference type="OrthoDB" id="645173at2"/>
<gene>
    <name evidence="4" type="ORF">C5749_07990</name>
</gene>
<comment type="caution">
    <text evidence="4">The sequence shown here is derived from an EMBL/GenBank/DDBJ whole genome shotgun (WGS) entry which is preliminary data.</text>
</comment>
<feature type="transmembrane region" description="Helical" evidence="2">
    <location>
        <begin position="60"/>
        <end position="79"/>
    </location>
</feature>
<organism evidence="4 5">
    <name type="scientific">Sphingobacterium gobiense</name>
    <dbReference type="NCBI Taxonomy" id="1382456"/>
    <lineage>
        <taxon>Bacteria</taxon>
        <taxon>Pseudomonadati</taxon>
        <taxon>Bacteroidota</taxon>
        <taxon>Sphingobacteriia</taxon>
        <taxon>Sphingobacteriales</taxon>
        <taxon>Sphingobacteriaceae</taxon>
        <taxon>Sphingobacterium</taxon>
    </lineage>
</organism>
<keyword evidence="5" id="KW-1185">Reference proteome</keyword>
<dbReference type="PANTHER" id="PTHR30273:SF2">
    <property type="entry name" value="PROTEIN FECR"/>
    <property type="match status" value="1"/>
</dbReference>
<dbReference type="InterPro" id="IPR006860">
    <property type="entry name" value="FecR"/>
</dbReference>
<evidence type="ECO:0000313" key="5">
    <source>
        <dbReference type="Proteomes" id="UP000238642"/>
    </source>
</evidence>
<dbReference type="GO" id="GO:0016989">
    <property type="term" value="F:sigma factor antagonist activity"/>
    <property type="evidence" value="ECO:0007669"/>
    <property type="project" value="TreeGrafter"/>
</dbReference>
<evidence type="ECO:0000256" key="2">
    <source>
        <dbReference type="SAM" id="Phobius"/>
    </source>
</evidence>
<feature type="region of interest" description="Disordered" evidence="1">
    <location>
        <begin position="1"/>
        <end position="21"/>
    </location>
</feature>
<dbReference type="Gene3D" id="2.60.120.1440">
    <property type="match status" value="1"/>
</dbReference>
<sequence length="299" mass="33938">MKAPKRESSDPKAAESTLEGVRSLDSQAERLLEQRLYERVLNSYSNHLEKRKRRVRMWRVAAIWIGTLMLIGGGIWSTVSMHNKASNEKPVLQVFSSTNNTKRICLADSTVIILRPHSTLQIGADYNLIERNVMLEGNAFFEVKKNKEKPFIVRSKHLETTVLGTRFSVNSPIDGGEHSVFLEEGKVRIRIDDEQHLLAPHERIVYHEAIKKWEINKLSDVNLDMQTGALTLDGVDFATLRQCLDDYYGISLTHLSGRATRVRYKITLKPQMSIKDVAALISTISARGTIINQKTITIK</sequence>
<accession>A0A2S9JV21</accession>
<dbReference type="PANTHER" id="PTHR30273">
    <property type="entry name" value="PERIPLASMIC SIGNAL SENSOR AND SIGMA FACTOR ACTIVATOR FECR-RELATED"/>
    <property type="match status" value="1"/>
</dbReference>
<keyword evidence="2" id="KW-0472">Membrane</keyword>
<feature type="domain" description="FecR protein" evidence="3">
    <location>
        <begin position="97"/>
        <end position="188"/>
    </location>
</feature>
<evidence type="ECO:0000313" key="4">
    <source>
        <dbReference type="EMBL" id="PRD57134.1"/>
    </source>
</evidence>
<dbReference type="AlphaFoldDB" id="A0A2S9JV21"/>
<proteinExistence type="predicted"/>